<dbReference type="Pfam" id="PF13580">
    <property type="entry name" value="SIS_2"/>
    <property type="match status" value="1"/>
</dbReference>
<dbReference type="Gene3D" id="3.40.50.10490">
    <property type="entry name" value="Glucose-6-phosphate isomerase like protein, domain 1"/>
    <property type="match status" value="1"/>
</dbReference>
<accession>A0A644ZQ97</accession>
<dbReference type="PANTHER" id="PTHR30390:SF7">
    <property type="entry name" value="PHOSPHOHEPTOSE ISOMERASE"/>
    <property type="match status" value="1"/>
</dbReference>
<organism evidence="2">
    <name type="scientific">bioreactor metagenome</name>
    <dbReference type="NCBI Taxonomy" id="1076179"/>
    <lineage>
        <taxon>unclassified sequences</taxon>
        <taxon>metagenomes</taxon>
        <taxon>ecological metagenomes</taxon>
    </lineage>
</organism>
<dbReference type="PROSITE" id="PS51464">
    <property type="entry name" value="SIS"/>
    <property type="match status" value="1"/>
</dbReference>
<dbReference type="SUPFAM" id="SSF53697">
    <property type="entry name" value="SIS domain"/>
    <property type="match status" value="1"/>
</dbReference>
<reference evidence="2" key="1">
    <citation type="submission" date="2019-08" db="EMBL/GenBank/DDBJ databases">
        <authorList>
            <person name="Kucharzyk K."/>
            <person name="Murdoch R.W."/>
            <person name="Higgins S."/>
            <person name="Loffler F."/>
        </authorList>
    </citation>
    <scope>NUCLEOTIDE SEQUENCE</scope>
</reference>
<sequence>MYKYAYMNKVQELMDAIYATQQPVIDDLAKRFADNIKNNRIIHVFGTGHSHMIGIELFCRAGGLGNVNALLDQDVLTSNGARRSGAMEKVSGVSDVIYDQYNIQKGDIMIMTSNSGRNAMPIEMAIRAKKEGVYTIAMTNLKQSEKTSSRHPSGKRLFECVDCIIDSCVPEGDSMMTVGNVKTAPGSTVSGVIILNTIVNEALQILAAEGCELPVFQSQNVDGFNNDAIYAKYEDRVKHF</sequence>
<dbReference type="InterPro" id="IPR046348">
    <property type="entry name" value="SIS_dom_sf"/>
</dbReference>
<gene>
    <name evidence="2" type="ORF">SDC9_89704</name>
</gene>
<dbReference type="PANTHER" id="PTHR30390">
    <property type="entry name" value="SEDOHEPTULOSE 7-PHOSPHATE ISOMERASE / DNAA INITIATOR-ASSOCIATING FACTOR FOR REPLICATION INITIATION"/>
    <property type="match status" value="1"/>
</dbReference>
<dbReference type="AlphaFoldDB" id="A0A644ZQ97"/>
<protein>
    <recommendedName>
        <fullName evidence="1">SIS domain-containing protein</fullName>
    </recommendedName>
</protein>
<dbReference type="InterPro" id="IPR001347">
    <property type="entry name" value="SIS_dom"/>
</dbReference>
<name>A0A644ZQ97_9ZZZZ</name>
<dbReference type="InterPro" id="IPR050099">
    <property type="entry name" value="SIS_GmhA/DiaA_subfam"/>
</dbReference>
<feature type="domain" description="SIS" evidence="1">
    <location>
        <begin position="32"/>
        <end position="208"/>
    </location>
</feature>
<comment type="caution">
    <text evidence="2">The sequence shown here is derived from an EMBL/GenBank/DDBJ whole genome shotgun (WGS) entry which is preliminary data.</text>
</comment>
<dbReference type="CDD" id="cd05013">
    <property type="entry name" value="SIS_RpiR"/>
    <property type="match status" value="1"/>
</dbReference>
<evidence type="ECO:0000313" key="2">
    <source>
        <dbReference type="EMBL" id="MPM43032.1"/>
    </source>
</evidence>
<evidence type="ECO:0000259" key="1">
    <source>
        <dbReference type="PROSITE" id="PS51464"/>
    </source>
</evidence>
<dbReference type="InterPro" id="IPR035472">
    <property type="entry name" value="RpiR-like_SIS"/>
</dbReference>
<proteinExistence type="predicted"/>
<dbReference type="GO" id="GO:0097367">
    <property type="term" value="F:carbohydrate derivative binding"/>
    <property type="evidence" value="ECO:0007669"/>
    <property type="project" value="InterPro"/>
</dbReference>
<dbReference type="GO" id="GO:1901135">
    <property type="term" value="P:carbohydrate derivative metabolic process"/>
    <property type="evidence" value="ECO:0007669"/>
    <property type="project" value="InterPro"/>
</dbReference>
<dbReference type="NCBIfam" id="NF002805">
    <property type="entry name" value="PRK02947.1"/>
    <property type="match status" value="1"/>
</dbReference>
<dbReference type="EMBL" id="VSSQ01009950">
    <property type="protein sequence ID" value="MPM43032.1"/>
    <property type="molecule type" value="Genomic_DNA"/>
</dbReference>